<evidence type="ECO:0000259" key="1">
    <source>
        <dbReference type="Pfam" id="PF01814"/>
    </source>
</evidence>
<sequence>MPAIEEKPTLILSKEHQNILKVVNALLAESSALEKGKQLDKGFFLQAVDFIRNYADKFHHAKEEDILFKEMCKPGVEMHCNPTDQMRYEHDLGRGFVKEMESGLNEGSKKKVAENARNYAQLLQEHIYKEDNILYPLADSALNARAQKSMLQAFAKAEKERFAKGTKEKYLKIAKEFEKRAEKKGLRVE</sequence>
<dbReference type="PANTHER" id="PTHR39966:SF1">
    <property type="entry name" value="HEMERYTHRIN-LIKE DOMAIN-CONTAINING PROTEIN"/>
    <property type="match status" value="1"/>
</dbReference>
<accession>A0A8T4KWZ8</accession>
<dbReference type="EMBL" id="JAGVWB010000028">
    <property type="protein sequence ID" value="MBS3058544.1"/>
    <property type="molecule type" value="Genomic_DNA"/>
</dbReference>
<dbReference type="PANTHER" id="PTHR39966">
    <property type="entry name" value="BLL2471 PROTEIN-RELATED"/>
    <property type="match status" value="1"/>
</dbReference>
<protein>
    <submittedName>
        <fullName evidence="2">Hemerythrin domain-containing protein</fullName>
    </submittedName>
</protein>
<dbReference type="Proteomes" id="UP000680185">
    <property type="component" value="Unassembled WGS sequence"/>
</dbReference>
<dbReference type="Gene3D" id="1.20.120.520">
    <property type="entry name" value="nmb1532 protein domain like"/>
    <property type="match status" value="1"/>
</dbReference>
<feature type="domain" description="Hemerythrin-like" evidence="1">
    <location>
        <begin position="11"/>
        <end position="138"/>
    </location>
</feature>
<comment type="caution">
    <text evidence="2">The sequence shown here is derived from an EMBL/GenBank/DDBJ whole genome shotgun (WGS) entry which is preliminary data.</text>
</comment>
<dbReference type="GO" id="GO:0005886">
    <property type="term" value="C:plasma membrane"/>
    <property type="evidence" value="ECO:0007669"/>
    <property type="project" value="TreeGrafter"/>
</dbReference>
<reference evidence="2" key="1">
    <citation type="submission" date="2021-03" db="EMBL/GenBank/DDBJ databases">
        <authorList>
            <person name="Jaffe A."/>
        </authorList>
    </citation>
    <scope>NUCLEOTIDE SEQUENCE</scope>
    <source>
        <strain evidence="2">RIFCSPLOWO2_01_FULL_43_13</strain>
    </source>
</reference>
<name>A0A8T4KWZ8_9ARCH</name>
<dbReference type="InterPro" id="IPR012312">
    <property type="entry name" value="Hemerythrin-like"/>
</dbReference>
<dbReference type="Pfam" id="PF01814">
    <property type="entry name" value="Hemerythrin"/>
    <property type="match status" value="1"/>
</dbReference>
<reference evidence="2" key="2">
    <citation type="submission" date="2021-05" db="EMBL/GenBank/DDBJ databases">
        <title>Protein family content uncovers lineage relationships and bacterial pathway maintenance mechanisms in DPANN archaea.</title>
        <authorList>
            <person name="Castelle C.J."/>
            <person name="Meheust R."/>
            <person name="Jaffe A.L."/>
            <person name="Seitz K."/>
            <person name="Gong X."/>
            <person name="Baker B.J."/>
            <person name="Banfield J.F."/>
        </authorList>
    </citation>
    <scope>NUCLEOTIDE SEQUENCE</scope>
    <source>
        <strain evidence="2">RIFCSPLOWO2_01_FULL_43_13</strain>
    </source>
</reference>
<evidence type="ECO:0000313" key="3">
    <source>
        <dbReference type="Proteomes" id="UP000680185"/>
    </source>
</evidence>
<organism evidence="2 3">
    <name type="scientific">Candidatus Iainarchaeum sp</name>
    <dbReference type="NCBI Taxonomy" id="3101447"/>
    <lineage>
        <taxon>Archaea</taxon>
        <taxon>Candidatus Iainarchaeota</taxon>
        <taxon>Candidatus Iainarchaeia</taxon>
        <taxon>Candidatus Iainarchaeales</taxon>
        <taxon>Candidatus Iainarchaeaceae</taxon>
        <taxon>Candidatus Iainarchaeum</taxon>
    </lineage>
</organism>
<proteinExistence type="predicted"/>
<dbReference type="AlphaFoldDB" id="A0A8T4KWZ8"/>
<gene>
    <name evidence="2" type="ORF">J4478_04040</name>
</gene>
<evidence type="ECO:0000313" key="2">
    <source>
        <dbReference type="EMBL" id="MBS3058544.1"/>
    </source>
</evidence>